<comment type="caution">
    <text evidence="1">The sequence shown here is derived from an EMBL/GenBank/DDBJ whole genome shotgun (WGS) entry which is preliminary data.</text>
</comment>
<dbReference type="PATRIC" id="fig|1348663.4.peg.1447"/>
<evidence type="ECO:0000313" key="2">
    <source>
        <dbReference type="Proteomes" id="UP000027178"/>
    </source>
</evidence>
<evidence type="ECO:0000313" key="1">
    <source>
        <dbReference type="EMBL" id="KDN86720.1"/>
    </source>
</evidence>
<dbReference type="AlphaFoldDB" id="A0A066Z9A9"/>
<dbReference type="Proteomes" id="UP000027178">
    <property type="component" value="Unassembled WGS sequence"/>
</dbReference>
<dbReference type="HOGENOM" id="CLU_2382292_0_0_11"/>
<accession>A0A066Z9A9</accession>
<dbReference type="OrthoDB" id="4330685at2"/>
<sequence length="94" mass="9816">MSYIGHRCACGHLDVHHRADSAGREHCEAVGGVRCGKGCREISASILVPTFDLKGRQVPTVTGPGQQIGKGAGYSRPACACDNCRALHAELTAA</sequence>
<dbReference type="EMBL" id="JNBY01000055">
    <property type="protein sequence ID" value="KDN86720.1"/>
    <property type="molecule type" value="Genomic_DNA"/>
</dbReference>
<reference evidence="1 2" key="1">
    <citation type="submission" date="2014-05" db="EMBL/GenBank/DDBJ databases">
        <title>Draft Genome Sequence of Kitasatospora cheerisanensis KCTC 2395.</title>
        <authorList>
            <person name="Nam D.H."/>
        </authorList>
    </citation>
    <scope>NUCLEOTIDE SEQUENCE [LARGE SCALE GENOMIC DNA]</scope>
    <source>
        <strain evidence="1 2">KCTC 2395</strain>
    </source>
</reference>
<organism evidence="1 2">
    <name type="scientific">Kitasatospora cheerisanensis KCTC 2395</name>
    <dbReference type="NCBI Taxonomy" id="1348663"/>
    <lineage>
        <taxon>Bacteria</taxon>
        <taxon>Bacillati</taxon>
        <taxon>Actinomycetota</taxon>
        <taxon>Actinomycetes</taxon>
        <taxon>Kitasatosporales</taxon>
        <taxon>Streptomycetaceae</taxon>
        <taxon>Kitasatospora</taxon>
    </lineage>
</organism>
<protein>
    <submittedName>
        <fullName evidence="1">Uncharacterized protein</fullName>
    </submittedName>
</protein>
<gene>
    <name evidence="1" type="ORF">KCH_15080</name>
</gene>
<name>A0A066Z9A9_9ACTN</name>
<dbReference type="RefSeq" id="WP_035860298.1">
    <property type="nucleotide sequence ID" value="NZ_KK853997.1"/>
</dbReference>
<keyword evidence="2" id="KW-1185">Reference proteome</keyword>
<proteinExistence type="predicted"/>